<keyword evidence="2" id="KW-1185">Reference proteome</keyword>
<dbReference type="InterPro" id="IPR036282">
    <property type="entry name" value="Glutathione-S-Trfase_C_sf"/>
</dbReference>
<sequence>MACHGYGLSGICHESEKLAGLAVTEKLFTSCFPTNEKLAGLAVTEHCPKIVAWAGQCRERGSVAKALADPDKVLQFLRSKLGEQ</sequence>
<organism evidence="1 2">
    <name type="scientific">Eragrostis curvula</name>
    <name type="common">weeping love grass</name>
    <dbReference type="NCBI Taxonomy" id="38414"/>
    <lineage>
        <taxon>Eukaryota</taxon>
        <taxon>Viridiplantae</taxon>
        <taxon>Streptophyta</taxon>
        <taxon>Embryophyta</taxon>
        <taxon>Tracheophyta</taxon>
        <taxon>Spermatophyta</taxon>
        <taxon>Magnoliopsida</taxon>
        <taxon>Liliopsida</taxon>
        <taxon>Poales</taxon>
        <taxon>Poaceae</taxon>
        <taxon>PACMAD clade</taxon>
        <taxon>Chloridoideae</taxon>
        <taxon>Eragrostideae</taxon>
        <taxon>Eragrostidinae</taxon>
        <taxon>Eragrostis</taxon>
    </lineage>
</organism>
<evidence type="ECO:0008006" key="3">
    <source>
        <dbReference type="Google" id="ProtNLM"/>
    </source>
</evidence>
<gene>
    <name evidence="1" type="ORF">EJB05_50383</name>
</gene>
<dbReference type="Gramene" id="TVU04090">
    <property type="protein sequence ID" value="TVU04090"/>
    <property type="gene ID" value="EJB05_50383"/>
</dbReference>
<dbReference type="OrthoDB" id="202840at2759"/>
<dbReference type="Gene3D" id="1.20.1050.10">
    <property type="match status" value="1"/>
</dbReference>
<protein>
    <recommendedName>
        <fullName evidence="3">GST C-terminal domain-containing protein</fullName>
    </recommendedName>
</protein>
<feature type="non-terminal residue" evidence="1">
    <location>
        <position position="1"/>
    </location>
</feature>
<dbReference type="SUPFAM" id="SSF47616">
    <property type="entry name" value="GST C-terminal domain-like"/>
    <property type="match status" value="1"/>
</dbReference>
<comment type="caution">
    <text evidence="1">The sequence shown here is derived from an EMBL/GenBank/DDBJ whole genome shotgun (WGS) entry which is preliminary data.</text>
</comment>
<dbReference type="EMBL" id="RWGY01000102">
    <property type="protein sequence ID" value="TVU04090.1"/>
    <property type="molecule type" value="Genomic_DNA"/>
</dbReference>
<accession>A0A5J9SYN6</accession>
<proteinExistence type="predicted"/>
<name>A0A5J9SYN6_9POAL</name>
<evidence type="ECO:0000313" key="2">
    <source>
        <dbReference type="Proteomes" id="UP000324897"/>
    </source>
</evidence>
<reference evidence="1 2" key="1">
    <citation type="journal article" date="2019" name="Sci. Rep.">
        <title>A high-quality genome of Eragrostis curvula grass provides insights into Poaceae evolution and supports new strategies to enhance forage quality.</title>
        <authorList>
            <person name="Carballo J."/>
            <person name="Santos B.A.C.M."/>
            <person name="Zappacosta D."/>
            <person name="Garbus I."/>
            <person name="Selva J.P."/>
            <person name="Gallo C.A."/>
            <person name="Diaz A."/>
            <person name="Albertini E."/>
            <person name="Caccamo M."/>
            <person name="Echenique V."/>
        </authorList>
    </citation>
    <scope>NUCLEOTIDE SEQUENCE [LARGE SCALE GENOMIC DNA]</scope>
    <source>
        <strain evidence="2">cv. Victoria</strain>
        <tissue evidence="1">Leaf</tissue>
    </source>
</reference>
<dbReference type="AlphaFoldDB" id="A0A5J9SYN6"/>
<dbReference type="Proteomes" id="UP000324897">
    <property type="component" value="Unassembled WGS sequence"/>
</dbReference>
<evidence type="ECO:0000313" key="1">
    <source>
        <dbReference type="EMBL" id="TVU04090.1"/>
    </source>
</evidence>